<proteinExistence type="predicted"/>
<sequence>MVSDPLHSSSGQLATSGRIKSEDSKNVKVSEILASAGEFTSKCTRLSLVRVESVYQVTNDHLQSLKEKSYRVTITKAPGLALFEALINYEPGKSSHVAGDAVRINMYRGQADCVHDPWLRQLFLCVAVMGDMVRMNLYRN</sequence>
<accession>A0AAV4CBF1</accession>
<evidence type="ECO:0000313" key="3">
    <source>
        <dbReference type="Proteomes" id="UP000735302"/>
    </source>
</evidence>
<dbReference type="Proteomes" id="UP000735302">
    <property type="component" value="Unassembled WGS sequence"/>
</dbReference>
<evidence type="ECO:0000256" key="1">
    <source>
        <dbReference type="SAM" id="MobiDB-lite"/>
    </source>
</evidence>
<keyword evidence="3" id="KW-1185">Reference proteome</keyword>
<evidence type="ECO:0000313" key="2">
    <source>
        <dbReference type="EMBL" id="GFO28755.1"/>
    </source>
</evidence>
<organism evidence="2 3">
    <name type="scientific">Plakobranchus ocellatus</name>
    <dbReference type="NCBI Taxonomy" id="259542"/>
    <lineage>
        <taxon>Eukaryota</taxon>
        <taxon>Metazoa</taxon>
        <taxon>Spiralia</taxon>
        <taxon>Lophotrochozoa</taxon>
        <taxon>Mollusca</taxon>
        <taxon>Gastropoda</taxon>
        <taxon>Heterobranchia</taxon>
        <taxon>Euthyneura</taxon>
        <taxon>Panpulmonata</taxon>
        <taxon>Sacoglossa</taxon>
        <taxon>Placobranchoidea</taxon>
        <taxon>Plakobranchidae</taxon>
        <taxon>Plakobranchus</taxon>
    </lineage>
</organism>
<dbReference type="EMBL" id="BLXT01006082">
    <property type="protein sequence ID" value="GFO28755.1"/>
    <property type="molecule type" value="Genomic_DNA"/>
</dbReference>
<dbReference type="AlphaFoldDB" id="A0AAV4CBF1"/>
<feature type="compositionally biased region" description="Polar residues" evidence="1">
    <location>
        <begin position="1"/>
        <end position="15"/>
    </location>
</feature>
<feature type="region of interest" description="Disordered" evidence="1">
    <location>
        <begin position="1"/>
        <end position="20"/>
    </location>
</feature>
<comment type="caution">
    <text evidence="2">The sequence shown here is derived from an EMBL/GenBank/DDBJ whole genome shotgun (WGS) entry which is preliminary data.</text>
</comment>
<name>A0AAV4CBF1_9GAST</name>
<protein>
    <submittedName>
        <fullName evidence="2">Uncharacterized protein</fullName>
    </submittedName>
</protein>
<gene>
    <name evidence="2" type="ORF">PoB_005526000</name>
</gene>
<reference evidence="2 3" key="1">
    <citation type="journal article" date="2021" name="Elife">
        <title>Chloroplast acquisition without the gene transfer in kleptoplastic sea slugs, Plakobranchus ocellatus.</title>
        <authorList>
            <person name="Maeda T."/>
            <person name="Takahashi S."/>
            <person name="Yoshida T."/>
            <person name="Shimamura S."/>
            <person name="Takaki Y."/>
            <person name="Nagai Y."/>
            <person name="Toyoda A."/>
            <person name="Suzuki Y."/>
            <person name="Arimoto A."/>
            <person name="Ishii H."/>
            <person name="Satoh N."/>
            <person name="Nishiyama T."/>
            <person name="Hasebe M."/>
            <person name="Maruyama T."/>
            <person name="Minagawa J."/>
            <person name="Obokata J."/>
            <person name="Shigenobu S."/>
        </authorList>
    </citation>
    <scope>NUCLEOTIDE SEQUENCE [LARGE SCALE GENOMIC DNA]</scope>
</reference>